<name>A0A3D9BYJ2_9RHOB</name>
<feature type="domain" description="HhH-GPD" evidence="5">
    <location>
        <begin position="57"/>
        <end position="204"/>
    </location>
</feature>
<evidence type="ECO:0000259" key="5">
    <source>
        <dbReference type="SMART" id="SM00478"/>
    </source>
</evidence>
<dbReference type="SMART" id="SM00478">
    <property type="entry name" value="ENDO3c"/>
    <property type="match status" value="1"/>
</dbReference>
<keyword evidence="7" id="KW-1185">Reference proteome</keyword>
<dbReference type="PANTHER" id="PTHR43003:SF5">
    <property type="entry name" value="DNA-3-METHYLADENINE GLYCOSYLASE"/>
    <property type="match status" value="1"/>
</dbReference>
<evidence type="ECO:0000256" key="2">
    <source>
        <dbReference type="ARBA" id="ARBA00012000"/>
    </source>
</evidence>
<dbReference type="GO" id="GO:0005737">
    <property type="term" value="C:cytoplasm"/>
    <property type="evidence" value="ECO:0007669"/>
    <property type="project" value="TreeGrafter"/>
</dbReference>
<dbReference type="Gene3D" id="1.10.340.30">
    <property type="entry name" value="Hypothetical protein, domain 2"/>
    <property type="match status" value="1"/>
</dbReference>
<dbReference type="InterPro" id="IPR051912">
    <property type="entry name" value="Alkylbase_DNA_Glycosylase/TA"/>
</dbReference>
<dbReference type="CDD" id="cd00056">
    <property type="entry name" value="ENDO3c"/>
    <property type="match status" value="1"/>
</dbReference>
<dbReference type="GO" id="GO:0043916">
    <property type="term" value="F:DNA-7-methylguanine glycosylase activity"/>
    <property type="evidence" value="ECO:0007669"/>
    <property type="project" value="TreeGrafter"/>
</dbReference>
<dbReference type="InterPro" id="IPR011257">
    <property type="entry name" value="DNA_glycosylase"/>
</dbReference>
<dbReference type="GO" id="GO:0032131">
    <property type="term" value="F:alkylated DNA binding"/>
    <property type="evidence" value="ECO:0007669"/>
    <property type="project" value="TreeGrafter"/>
</dbReference>
<evidence type="ECO:0000313" key="7">
    <source>
        <dbReference type="Proteomes" id="UP000257131"/>
    </source>
</evidence>
<dbReference type="OrthoDB" id="9785929at2"/>
<evidence type="ECO:0000256" key="1">
    <source>
        <dbReference type="ARBA" id="ARBA00000086"/>
    </source>
</evidence>
<evidence type="ECO:0000256" key="3">
    <source>
        <dbReference type="ARBA" id="ARBA00022763"/>
    </source>
</evidence>
<dbReference type="EC" id="3.2.2.21" evidence="2"/>
<dbReference type="EMBL" id="QOHR01000002">
    <property type="protein sequence ID" value="REC58462.1"/>
    <property type="molecule type" value="Genomic_DNA"/>
</dbReference>
<keyword evidence="3" id="KW-0227">DNA damage</keyword>
<dbReference type="InterPro" id="IPR003265">
    <property type="entry name" value="HhH-GPD_domain"/>
</dbReference>
<keyword evidence="4" id="KW-0234">DNA repair</keyword>
<gene>
    <name evidence="6" type="ORF">DRV84_02545</name>
</gene>
<dbReference type="AlphaFoldDB" id="A0A3D9BYJ2"/>
<dbReference type="Proteomes" id="UP000257131">
    <property type="component" value="Unassembled WGS sequence"/>
</dbReference>
<proteinExistence type="predicted"/>
<organism evidence="6 7">
    <name type="scientific">Rhodosalinus sediminis</name>
    <dbReference type="NCBI Taxonomy" id="1940533"/>
    <lineage>
        <taxon>Bacteria</taxon>
        <taxon>Pseudomonadati</taxon>
        <taxon>Pseudomonadota</taxon>
        <taxon>Alphaproteobacteria</taxon>
        <taxon>Rhodobacterales</taxon>
        <taxon>Paracoccaceae</taxon>
        <taxon>Rhodosalinus</taxon>
    </lineage>
</organism>
<dbReference type="Gene3D" id="1.10.1670.40">
    <property type="match status" value="1"/>
</dbReference>
<comment type="caution">
    <text evidence="6">The sequence shown here is derived from an EMBL/GenBank/DDBJ whole genome shotgun (WGS) entry which is preliminary data.</text>
</comment>
<dbReference type="GO" id="GO:0006285">
    <property type="term" value="P:base-excision repair, AP site formation"/>
    <property type="evidence" value="ECO:0007669"/>
    <property type="project" value="TreeGrafter"/>
</dbReference>
<dbReference type="GO" id="GO:0006307">
    <property type="term" value="P:DNA alkylation repair"/>
    <property type="evidence" value="ECO:0007669"/>
    <property type="project" value="TreeGrafter"/>
</dbReference>
<reference evidence="6 7" key="1">
    <citation type="journal article" date="2017" name="Int. J. Syst. Evol. Microbiol.">
        <title>Rhodosalinus sediminis gen. nov., sp. nov., isolated from marine saltern.</title>
        <authorList>
            <person name="Guo L.Y."/>
            <person name="Ling S.K."/>
            <person name="Li C.M."/>
            <person name="Chen G.J."/>
            <person name="Du Z.J."/>
        </authorList>
    </citation>
    <scope>NUCLEOTIDE SEQUENCE [LARGE SCALE GENOMIC DNA]</scope>
    <source>
        <strain evidence="6 7">WDN1C137</strain>
    </source>
</reference>
<dbReference type="SUPFAM" id="SSF48150">
    <property type="entry name" value="DNA-glycosylase"/>
    <property type="match status" value="1"/>
</dbReference>
<sequence length="213" mass="23068">MGERIGERIIETEACVAEGAAWLARAEARFARAIELTGPLPLRRRPDGFDQLLAAIVSQQVSVAAARTIQGRLEAAGLTAPEAILAAADEEMRAAGLSRQKIRYARALAAAGIDYAALRAAPTDEVVRTLTAVPGIGVWTAEIYAMFSLGRADVFAPGDLALQEATRRLFDLPARPRPKALRDMAEAWSPWRAVAARALWAYYRVETEREGVA</sequence>
<comment type="catalytic activity">
    <reaction evidence="1">
        <text>Hydrolysis of alkylated DNA, releasing 3-methyladenine, 3-methylguanine, 7-methylguanine and 7-methyladenine.</text>
        <dbReference type="EC" id="3.2.2.21"/>
    </reaction>
</comment>
<dbReference type="GO" id="GO:0032993">
    <property type="term" value="C:protein-DNA complex"/>
    <property type="evidence" value="ECO:0007669"/>
    <property type="project" value="TreeGrafter"/>
</dbReference>
<dbReference type="RefSeq" id="WP_115978293.1">
    <property type="nucleotide sequence ID" value="NZ_QOHR01000002.1"/>
</dbReference>
<protein>
    <recommendedName>
        <fullName evidence="2">DNA-3-methyladenine glycosylase II</fullName>
        <ecNumber evidence="2">3.2.2.21</ecNumber>
    </recommendedName>
</protein>
<dbReference type="Pfam" id="PF00730">
    <property type="entry name" value="HhH-GPD"/>
    <property type="match status" value="1"/>
</dbReference>
<evidence type="ECO:0000313" key="6">
    <source>
        <dbReference type="EMBL" id="REC58462.1"/>
    </source>
</evidence>
<evidence type="ECO:0000256" key="4">
    <source>
        <dbReference type="ARBA" id="ARBA00023204"/>
    </source>
</evidence>
<accession>A0A3D9BYJ2</accession>
<dbReference type="PANTHER" id="PTHR43003">
    <property type="entry name" value="DNA-3-METHYLADENINE GLYCOSYLASE"/>
    <property type="match status" value="1"/>
</dbReference>
<dbReference type="GO" id="GO:0008725">
    <property type="term" value="F:DNA-3-methyladenine glycosylase activity"/>
    <property type="evidence" value="ECO:0007669"/>
    <property type="project" value="TreeGrafter"/>
</dbReference>